<evidence type="ECO:0000259" key="1">
    <source>
        <dbReference type="PROSITE" id="PS50883"/>
    </source>
</evidence>
<protein>
    <recommendedName>
        <fullName evidence="1">EAL domain-containing protein</fullName>
    </recommendedName>
</protein>
<reference evidence="3" key="1">
    <citation type="submission" date="2017-10" db="EMBL/GenBank/DDBJ databases">
        <authorList>
            <person name="Toshchakov S.V."/>
            <person name="Goeva M.A."/>
        </authorList>
    </citation>
    <scope>NUCLEOTIDE SEQUENCE [LARGE SCALE GENOMIC DNA]</scope>
    <source>
        <strain evidence="3">JR1/69-1-13</strain>
    </source>
</reference>
<dbReference type="CDD" id="cd01948">
    <property type="entry name" value="EAL"/>
    <property type="match status" value="1"/>
</dbReference>
<dbReference type="SMART" id="SM00052">
    <property type="entry name" value="EAL"/>
    <property type="match status" value="1"/>
</dbReference>
<name>A0A2U1V328_9PROT</name>
<accession>A0A2U1V328</accession>
<dbReference type="EMBL" id="PDOA01000008">
    <property type="protein sequence ID" value="PWC28261.1"/>
    <property type="molecule type" value="Genomic_DNA"/>
</dbReference>
<dbReference type="Proteomes" id="UP000245048">
    <property type="component" value="Unassembled WGS sequence"/>
</dbReference>
<organism evidence="2 3">
    <name type="scientific">Teichococcus aestuarii</name>
    <dbReference type="NCBI Taxonomy" id="568898"/>
    <lineage>
        <taxon>Bacteria</taxon>
        <taxon>Pseudomonadati</taxon>
        <taxon>Pseudomonadota</taxon>
        <taxon>Alphaproteobacteria</taxon>
        <taxon>Acetobacterales</taxon>
        <taxon>Roseomonadaceae</taxon>
        <taxon>Roseomonas</taxon>
    </lineage>
</organism>
<evidence type="ECO:0000313" key="2">
    <source>
        <dbReference type="EMBL" id="PWC28261.1"/>
    </source>
</evidence>
<proteinExistence type="predicted"/>
<dbReference type="GO" id="GO:0071111">
    <property type="term" value="F:cyclic-guanylate-specific phosphodiesterase activity"/>
    <property type="evidence" value="ECO:0007669"/>
    <property type="project" value="InterPro"/>
</dbReference>
<keyword evidence="3" id="KW-1185">Reference proteome</keyword>
<comment type="caution">
    <text evidence="2">The sequence shown here is derived from an EMBL/GenBank/DDBJ whole genome shotgun (WGS) entry which is preliminary data.</text>
</comment>
<dbReference type="PROSITE" id="PS50883">
    <property type="entry name" value="EAL"/>
    <property type="match status" value="1"/>
</dbReference>
<dbReference type="Gene3D" id="3.20.20.450">
    <property type="entry name" value="EAL domain"/>
    <property type="match status" value="1"/>
</dbReference>
<dbReference type="PANTHER" id="PTHR33121:SF79">
    <property type="entry name" value="CYCLIC DI-GMP PHOSPHODIESTERASE PDED-RELATED"/>
    <property type="match status" value="1"/>
</dbReference>
<dbReference type="SUPFAM" id="SSF141868">
    <property type="entry name" value="EAL domain-like"/>
    <property type="match status" value="1"/>
</dbReference>
<dbReference type="PANTHER" id="PTHR33121">
    <property type="entry name" value="CYCLIC DI-GMP PHOSPHODIESTERASE PDEF"/>
    <property type="match status" value="1"/>
</dbReference>
<dbReference type="AlphaFoldDB" id="A0A2U1V328"/>
<dbReference type="InterPro" id="IPR050706">
    <property type="entry name" value="Cyclic-di-GMP_PDE-like"/>
</dbReference>
<gene>
    <name evidence="2" type="ORF">CR165_13280</name>
</gene>
<sequence length="555" mass="56439">MVAETALRPPPSAATDEAGPDRLAAFAFAAVGLMVETDPGGQIAFLAGTLLPRLGTAALGGPLRALVAPEDRPGLEGALARLAAEGRLPPLVLRLACPGHPPQLLNGLRLPGARLALCFTALPEPMAMPQAAEPCPAPAPSPAPGEPGLLARRAEATLREGEAGTVLSLMELSGADGRISPRPALARDVAAALADHAGPDGVAAQLAPGRFGVLGPAGDASLGAVVERLQAILGAAGLSGAAVSAQTLPLADPESAGLSGPQAVRALRLALGTFAQGGAAALARAGFEEGLHGFVAAAGRRSAALGRAVAGRRFSLAYQPIVALGREGRPAAHYEALIRPWPGEPGVPHSPQDFVTLAEMLGLAVELDLAVVQSTLLAMEQGDTALRLACNISGLSLQDGGFRARLLALLDATPPALRRRLLLEVTETAEIEDEVAAAATCSALRERGVVLCVDDFGAGAAGLSYLRLLRPALVKLDGRLVTGLDGPARAEDRAFVTALVELAHALGAEVVAERIETEADAAVALGFGARYGQGWLFGRPGRLPGHLSGRALQAE</sequence>
<feature type="domain" description="EAL" evidence="1">
    <location>
        <begin position="298"/>
        <end position="554"/>
    </location>
</feature>
<evidence type="ECO:0000313" key="3">
    <source>
        <dbReference type="Proteomes" id="UP000245048"/>
    </source>
</evidence>
<dbReference type="InterPro" id="IPR035919">
    <property type="entry name" value="EAL_sf"/>
</dbReference>
<dbReference type="InterPro" id="IPR001633">
    <property type="entry name" value="EAL_dom"/>
</dbReference>
<dbReference type="Pfam" id="PF00563">
    <property type="entry name" value="EAL"/>
    <property type="match status" value="1"/>
</dbReference>